<evidence type="ECO:0000259" key="3">
    <source>
        <dbReference type="PROSITE" id="PS50067"/>
    </source>
</evidence>
<evidence type="ECO:0000256" key="1">
    <source>
        <dbReference type="ARBA" id="ARBA00023175"/>
    </source>
</evidence>
<dbReference type="InterPro" id="IPR027640">
    <property type="entry name" value="Kinesin-like_fam"/>
</dbReference>
<comment type="similarity">
    <text evidence="2">Belongs to the TRAFAC class myosin-kinesin ATPase superfamily. Kinesin family.</text>
</comment>
<dbReference type="PANTHER" id="PTHR47972:SF35">
    <property type="entry name" value="KINESIN-LIKE PROTEIN KIN-14Q"/>
    <property type="match status" value="1"/>
</dbReference>
<keyword evidence="5" id="KW-1185">Reference proteome</keyword>
<organism evidence="4 5">
    <name type="scientific">Kingdonia uniflora</name>
    <dbReference type="NCBI Taxonomy" id="39325"/>
    <lineage>
        <taxon>Eukaryota</taxon>
        <taxon>Viridiplantae</taxon>
        <taxon>Streptophyta</taxon>
        <taxon>Embryophyta</taxon>
        <taxon>Tracheophyta</taxon>
        <taxon>Spermatophyta</taxon>
        <taxon>Magnoliopsida</taxon>
        <taxon>Ranunculales</taxon>
        <taxon>Circaeasteraceae</taxon>
        <taxon>Kingdonia</taxon>
    </lineage>
</organism>
<dbReference type="SUPFAM" id="SSF52540">
    <property type="entry name" value="P-loop containing nucleoside triphosphate hydrolases"/>
    <property type="match status" value="1"/>
</dbReference>
<dbReference type="EMBL" id="JACGCM010000262">
    <property type="protein sequence ID" value="KAF6174517.1"/>
    <property type="molecule type" value="Genomic_DNA"/>
</dbReference>
<dbReference type="GO" id="GO:0005524">
    <property type="term" value="F:ATP binding"/>
    <property type="evidence" value="ECO:0007669"/>
    <property type="project" value="InterPro"/>
</dbReference>
<dbReference type="PRINTS" id="PR00380">
    <property type="entry name" value="KINESINHEAVY"/>
</dbReference>
<dbReference type="Proteomes" id="UP000541444">
    <property type="component" value="Unassembled WGS sequence"/>
</dbReference>
<reference evidence="4 5" key="1">
    <citation type="journal article" date="2020" name="IScience">
        <title>Genome Sequencing of the Endangered Kingdonia uniflora (Circaeasteraceae, Ranunculales) Reveals Potential Mechanisms of Evolutionary Specialization.</title>
        <authorList>
            <person name="Sun Y."/>
            <person name="Deng T."/>
            <person name="Zhang A."/>
            <person name="Moore M.J."/>
            <person name="Landis J.B."/>
            <person name="Lin N."/>
            <person name="Zhang H."/>
            <person name="Zhang X."/>
            <person name="Huang J."/>
            <person name="Zhang X."/>
            <person name="Sun H."/>
            <person name="Wang H."/>
        </authorList>
    </citation>
    <scope>NUCLEOTIDE SEQUENCE [LARGE SCALE GENOMIC DNA]</scope>
    <source>
        <strain evidence="4">TB1705</strain>
        <tissue evidence="4">Leaf</tissue>
    </source>
</reference>
<dbReference type="GO" id="GO:0007018">
    <property type="term" value="P:microtubule-based movement"/>
    <property type="evidence" value="ECO:0007669"/>
    <property type="project" value="InterPro"/>
</dbReference>
<comment type="caution">
    <text evidence="2">Lacks conserved residue(s) required for the propagation of feature annotation.</text>
</comment>
<dbReference type="InterPro" id="IPR027417">
    <property type="entry name" value="P-loop_NTPase"/>
</dbReference>
<dbReference type="InterPro" id="IPR001752">
    <property type="entry name" value="Kinesin_motor_dom"/>
</dbReference>
<dbReference type="OrthoDB" id="1930379at2759"/>
<proteinExistence type="inferred from homology"/>
<dbReference type="PROSITE" id="PS50067">
    <property type="entry name" value="KINESIN_MOTOR_2"/>
    <property type="match status" value="1"/>
</dbReference>
<accession>A0A7J7P4Z0</accession>
<dbReference type="Gene3D" id="3.40.850.10">
    <property type="entry name" value="Kinesin motor domain"/>
    <property type="match status" value="1"/>
</dbReference>
<dbReference type="InterPro" id="IPR036961">
    <property type="entry name" value="Kinesin_motor_dom_sf"/>
</dbReference>
<name>A0A7J7P4Z0_9MAGN</name>
<dbReference type="AlphaFoldDB" id="A0A7J7P4Z0"/>
<protein>
    <recommendedName>
        <fullName evidence="3">Kinesin motor domain-containing protein</fullName>
    </recommendedName>
</protein>
<evidence type="ECO:0000313" key="5">
    <source>
        <dbReference type="Proteomes" id="UP000541444"/>
    </source>
</evidence>
<dbReference type="GO" id="GO:0015630">
    <property type="term" value="C:microtubule cytoskeleton"/>
    <property type="evidence" value="ECO:0007669"/>
    <property type="project" value="TreeGrafter"/>
</dbReference>
<dbReference type="GO" id="GO:0008017">
    <property type="term" value="F:microtubule binding"/>
    <property type="evidence" value="ECO:0007669"/>
    <property type="project" value="InterPro"/>
</dbReference>
<gene>
    <name evidence="4" type="ORF">GIB67_004711</name>
</gene>
<sequence length="138" mass="15529">MDRQALFKYDIFVNALEVYNKQIRDLLVPGSQSGLFSKRIEIRQDVEGNHYIPGLVEAPVSNMNEVWDILQTGSNARDVEATNANNHSSRSHCIHCVMVKGENLMNGECTRSKLWLVNLAGSKRVAKTDIQGDRLKEA</sequence>
<comment type="caution">
    <text evidence="4">The sequence shown here is derived from an EMBL/GenBank/DDBJ whole genome shotgun (WGS) entry which is preliminary data.</text>
</comment>
<keyword evidence="1" id="KW-0505">Motor protein</keyword>
<evidence type="ECO:0000256" key="2">
    <source>
        <dbReference type="PROSITE-ProRule" id="PRU00283"/>
    </source>
</evidence>
<dbReference type="Pfam" id="PF00225">
    <property type="entry name" value="Kinesin"/>
    <property type="match status" value="1"/>
</dbReference>
<dbReference type="PANTHER" id="PTHR47972">
    <property type="entry name" value="KINESIN-LIKE PROTEIN KLP-3"/>
    <property type="match status" value="1"/>
</dbReference>
<feature type="domain" description="Kinesin motor" evidence="3">
    <location>
        <begin position="1"/>
        <end position="138"/>
    </location>
</feature>
<dbReference type="GO" id="GO:0003777">
    <property type="term" value="F:microtubule motor activity"/>
    <property type="evidence" value="ECO:0007669"/>
    <property type="project" value="InterPro"/>
</dbReference>
<dbReference type="SMART" id="SM00129">
    <property type="entry name" value="KISc"/>
    <property type="match status" value="1"/>
</dbReference>
<evidence type="ECO:0000313" key="4">
    <source>
        <dbReference type="EMBL" id="KAF6174517.1"/>
    </source>
</evidence>